<comment type="caution">
    <text evidence="1">The sequence shown here is derived from an EMBL/GenBank/DDBJ whole genome shotgun (WGS) entry which is preliminary data.</text>
</comment>
<keyword evidence="2" id="KW-1185">Reference proteome</keyword>
<evidence type="ECO:0000313" key="2">
    <source>
        <dbReference type="Proteomes" id="UP000541352"/>
    </source>
</evidence>
<accession>A0A7W6ESP2</accession>
<dbReference type="EMBL" id="JACIBY010000013">
    <property type="protein sequence ID" value="MBB3840868.1"/>
    <property type="molecule type" value="Genomic_DNA"/>
</dbReference>
<dbReference type="RefSeq" id="WP_183978136.1">
    <property type="nucleotide sequence ID" value="NZ_JACIBY010000013.1"/>
</dbReference>
<sequence length="129" mass="14545">MKRLVKPFLYATVVMLMSVSCERKDPCDDGSCCGSSGQKLSYIKTVENARADVGFGGLIIENVEGEPLICYQQESLYDGKLQQSYNFYTGNPQPFKYRVWGRLYSCDSCPSAVIGTLKYFHIDKIEKVN</sequence>
<protein>
    <submittedName>
        <fullName evidence="1">Uncharacterized protein</fullName>
    </submittedName>
</protein>
<evidence type="ECO:0000313" key="1">
    <source>
        <dbReference type="EMBL" id="MBB3840868.1"/>
    </source>
</evidence>
<dbReference type="PROSITE" id="PS51257">
    <property type="entry name" value="PROKAR_LIPOPROTEIN"/>
    <property type="match status" value="1"/>
</dbReference>
<reference evidence="1 2" key="1">
    <citation type="submission" date="2020-08" db="EMBL/GenBank/DDBJ databases">
        <title>Genomic Encyclopedia of Type Strains, Phase IV (KMG-IV): sequencing the most valuable type-strain genomes for metagenomic binning, comparative biology and taxonomic classification.</title>
        <authorList>
            <person name="Goeker M."/>
        </authorList>
    </citation>
    <scope>NUCLEOTIDE SEQUENCE [LARGE SCALE GENOMIC DNA]</scope>
    <source>
        <strain evidence="1 2">DSM 17976</strain>
    </source>
</reference>
<dbReference type="Proteomes" id="UP000541352">
    <property type="component" value="Unassembled WGS sequence"/>
</dbReference>
<name>A0A7W6ESP2_9BACT</name>
<dbReference type="AlphaFoldDB" id="A0A7W6ESP2"/>
<organism evidence="1 2">
    <name type="scientific">Runella defluvii</name>
    <dbReference type="NCBI Taxonomy" id="370973"/>
    <lineage>
        <taxon>Bacteria</taxon>
        <taxon>Pseudomonadati</taxon>
        <taxon>Bacteroidota</taxon>
        <taxon>Cytophagia</taxon>
        <taxon>Cytophagales</taxon>
        <taxon>Spirosomataceae</taxon>
        <taxon>Runella</taxon>
    </lineage>
</organism>
<gene>
    <name evidence="1" type="ORF">FHS57_004889</name>
</gene>
<proteinExistence type="predicted"/>